<gene>
    <name evidence="2" type="ORF">K435DRAFT_864596</name>
</gene>
<evidence type="ECO:0000256" key="1">
    <source>
        <dbReference type="SAM" id="MobiDB-lite"/>
    </source>
</evidence>
<keyword evidence="3" id="KW-1185">Reference proteome</keyword>
<organism evidence="2 3">
    <name type="scientific">Dendrothele bispora (strain CBS 962.96)</name>
    <dbReference type="NCBI Taxonomy" id="1314807"/>
    <lineage>
        <taxon>Eukaryota</taxon>
        <taxon>Fungi</taxon>
        <taxon>Dikarya</taxon>
        <taxon>Basidiomycota</taxon>
        <taxon>Agaricomycotina</taxon>
        <taxon>Agaricomycetes</taxon>
        <taxon>Agaricomycetidae</taxon>
        <taxon>Agaricales</taxon>
        <taxon>Agaricales incertae sedis</taxon>
        <taxon>Dendrothele</taxon>
    </lineage>
</organism>
<reference evidence="2 3" key="1">
    <citation type="journal article" date="2019" name="Nat. Ecol. Evol.">
        <title>Megaphylogeny resolves global patterns of mushroom evolution.</title>
        <authorList>
            <person name="Varga T."/>
            <person name="Krizsan K."/>
            <person name="Foldi C."/>
            <person name="Dima B."/>
            <person name="Sanchez-Garcia M."/>
            <person name="Sanchez-Ramirez S."/>
            <person name="Szollosi G.J."/>
            <person name="Szarkandi J.G."/>
            <person name="Papp V."/>
            <person name="Albert L."/>
            <person name="Andreopoulos W."/>
            <person name="Angelini C."/>
            <person name="Antonin V."/>
            <person name="Barry K.W."/>
            <person name="Bougher N.L."/>
            <person name="Buchanan P."/>
            <person name="Buyck B."/>
            <person name="Bense V."/>
            <person name="Catcheside P."/>
            <person name="Chovatia M."/>
            <person name="Cooper J."/>
            <person name="Damon W."/>
            <person name="Desjardin D."/>
            <person name="Finy P."/>
            <person name="Geml J."/>
            <person name="Haridas S."/>
            <person name="Hughes K."/>
            <person name="Justo A."/>
            <person name="Karasinski D."/>
            <person name="Kautmanova I."/>
            <person name="Kiss B."/>
            <person name="Kocsube S."/>
            <person name="Kotiranta H."/>
            <person name="LaButti K.M."/>
            <person name="Lechner B.E."/>
            <person name="Liimatainen K."/>
            <person name="Lipzen A."/>
            <person name="Lukacs Z."/>
            <person name="Mihaltcheva S."/>
            <person name="Morgado L.N."/>
            <person name="Niskanen T."/>
            <person name="Noordeloos M.E."/>
            <person name="Ohm R.A."/>
            <person name="Ortiz-Santana B."/>
            <person name="Ovrebo C."/>
            <person name="Racz N."/>
            <person name="Riley R."/>
            <person name="Savchenko A."/>
            <person name="Shiryaev A."/>
            <person name="Soop K."/>
            <person name="Spirin V."/>
            <person name="Szebenyi C."/>
            <person name="Tomsovsky M."/>
            <person name="Tulloss R.E."/>
            <person name="Uehling J."/>
            <person name="Grigoriev I.V."/>
            <person name="Vagvolgyi C."/>
            <person name="Papp T."/>
            <person name="Martin F.M."/>
            <person name="Miettinen O."/>
            <person name="Hibbett D.S."/>
            <person name="Nagy L.G."/>
        </authorList>
    </citation>
    <scope>NUCLEOTIDE SEQUENCE [LARGE SCALE GENOMIC DNA]</scope>
    <source>
        <strain evidence="2 3">CBS 962.96</strain>
    </source>
</reference>
<accession>A0A4S8LLN7</accession>
<name>A0A4S8LLN7_DENBC</name>
<feature type="region of interest" description="Disordered" evidence="1">
    <location>
        <begin position="147"/>
        <end position="168"/>
    </location>
</feature>
<proteinExistence type="predicted"/>
<sequence>MMKPTDRPSDAPDYNSRNQTEWKNYWMNPENITLLLSIWQEDLVRFFDEKLQAKMEQDVFDANEQKVILALREMRCTTNRKTSNNDFFLNSVKKSTLVQTMLLIVTANFDIERMPKMDVSFQKYRWKETFRQILYSWIPDQHRPSVDNDADAAADGHRPKIQRPNPDQNRKLLETFESLPFVARPELVFLFSSEDAFCRSVHETLLPNIKDPELIDILKAPDAYRSFTKYIQTPTTFHNINSSPIMNAITKFGPKLKDAAKQFGKRLRQKQHCRCPNDFSEQSCCRKIYVRQKSEADIEALKGKTLREFENKADVPLPASKETISSVLVSEQHGFIEVKSRREILRKCGQDVVIFIDADSEQEIGGVSFGAIGQEELKRIQDNHEAVFNQFSKTSIARFINDSGVMTPAGSRLPQGGRPGDTYTGYQSTCIVPEDLSSSVQRMLQMGQDMNIALQILKNGSELVHKMVIDAMKDAGTYLLGPGGMNAFYCHNYIAPQHFDQDETFTITFQTKKTGHPRFFNFAFSQYGIILHTETDTTWWFYGGHLHGTIVPTSEAVKKGEAVSDGITFVLRRRDAQYAKEMRRIQQVEAEIFKYYSEGT</sequence>
<protein>
    <submittedName>
        <fullName evidence="2">Uncharacterized protein</fullName>
    </submittedName>
</protein>
<dbReference type="AlphaFoldDB" id="A0A4S8LLN7"/>
<evidence type="ECO:0000313" key="2">
    <source>
        <dbReference type="EMBL" id="THU90117.1"/>
    </source>
</evidence>
<dbReference type="Proteomes" id="UP000297245">
    <property type="component" value="Unassembled WGS sequence"/>
</dbReference>
<dbReference type="OrthoDB" id="2634618at2759"/>
<evidence type="ECO:0000313" key="3">
    <source>
        <dbReference type="Proteomes" id="UP000297245"/>
    </source>
</evidence>
<dbReference type="EMBL" id="ML179345">
    <property type="protein sequence ID" value="THU90117.1"/>
    <property type="molecule type" value="Genomic_DNA"/>
</dbReference>